<protein>
    <submittedName>
        <fullName evidence="9">Quaternary ammonium compound-resistance protein SugE</fullName>
    </submittedName>
</protein>
<evidence type="ECO:0000313" key="9">
    <source>
        <dbReference type="EMBL" id="SJM65727.1"/>
    </source>
</evidence>
<evidence type="ECO:0000256" key="7">
    <source>
        <dbReference type="RuleBase" id="RU003942"/>
    </source>
</evidence>
<dbReference type="PANTHER" id="PTHR30561">
    <property type="entry name" value="SMR FAMILY PROTON-DEPENDENT DRUG EFFLUX TRANSPORTER SUGE"/>
    <property type="match status" value="1"/>
</dbReference>
<feature type="transmembrane region" description="Helical" evidence="8">
    <location>
        <begin position="33"/>
        <end position="51"/>
    </location>
</feature>
<comment type="similarity">
    <text evidence="7">Belongs to the drug/metabolite transporter (DMT) superfamily. Small multidrug resistance (SMR) (TC 2.A.7.1) family.</text>
</comment>
<gene>
    <name evidence="9" type="ORF">CZ674_10695</name>
</gene>
<dbReference type="Gene3D" id="1.10.3730.20">
    <property type="match status" value="1"/>
</dbReference>
<comment type="subcellular location">
    <subcellularLocation>
        <location evidence="1 7">Cell membrane</location>
        <topology evidence="1 7">Multi-pass membrane protein</topology>
    </subcellularLocation>
</comment>
<sequence length="104" mass="10771">MDWIVLIASGLLEAVWAIALGASKGFKRWKPVVVFLAALVLSMAGLAYAMVTIPVGTAYAVWVAIGVVATVAVAAVRGEERITIVRGLLLVLLIAAVVGLKAVS</sequence>
<dbReference type="EMBL" id="FUHU01000043">
    <property type="protein sequence ID" value="SJM65727.1"/>
    <property type="molecule type" value="Genomic_DNA"/>
</dbReference>
<dbReference type="GeneID" id="303173674"/>
<dbReference type="Pfam" id="PF00893">
    <property type="entry name" value="Multi_Drug_Res"/>
    <property type="match status" value="1"/>
</dbReference>
<dbReference type="InterPro" id="IPR045324">
    <property type="entry name" value="Small_multidrug_res"/>
</dbReference>
<dbReference type="Proteomes" id="UP000195787">
    <property type="component" value="Unassembled WGS sequence"/>
</dbReference>
<dbReference type="InterPro" id="IPR000390">
    <property type="entry name" value="Small_drug/metabolite_transptr"/>
</dbReference>
<keyword evidence="10" id="KW-1185">Reference proteome</keyword>
<evidence type="ECO:0000256" key="6">
    <source>
        <dbReference type="ARBA" id="ARBA00023136"/>
    </source>
</evidence>
<keyword evidence="5 8" id="KW-1133">Transmembrane helix</keyword>
<evidence type="ECO:0000256" key="2">
    <source>
        <dbReference type="ARBA" id="ARBA00022448"/>
    </source>
</evidence>
<name>A0A1R4GCA7_9MICO</name>
<reference evidence="9 10" key="1">
    <citation type="submission" date="2017-02" db="EMBL/GenBank/DDBJ databases">
        <authorList>
            <person name="Peterson S.W."/>
        </authorList>
    </citation>
    <scope>NUCLEOTIDE SEQUENCE [LARGE SCALE GENOMIC DNA]</scope>
    <source>
        <strain evidence="9 10">LMG 22410</strain>
    </source>
</reference>
<proteinExistence type="inferred from homology"/>
<evidence type="ECO:0000256" key="1">
    <source>
        <dbReference type="ARBA" id="ARBA00004651"/>
    </source>
</evidence>
<dbReference type="AlphaFoldDB" id="A0A1R4GCA7"/>
<keyword evidence="3" id="KW-1003">Cell membrane</keyword>
<keyword evidence="2" id="KW-0813">Transport</keyword>
<dbReference type="GO" id="GO:0022857">
    <property type="term" value="F:transmembrane transporter activity"/>
    <property type="evidence" value="ECO:0007669"/>
    <property type="project" value="InterPro"/>
</dbReference>
<dbReference type="PANTHER" id="PTHR30561:SF0">
    <property type="entry name" value="GUANIDINIUM EXPORTER"/>
    <property type="match status" value="1"/>
</dbReference>
<dbReference type="SUPFAM" id="SSF103481">
    <property type="entry name" value="Multidrug resistance efflux transporter EmrE"/>
    <property type="match status" value="1"/>
</dbReference>
<evidence type="ECO:0000256" key="5">
    <source>
        <dbReference type="ARBA" id="ARBA00022989"/>
    </source>
</evidence>
<dbReference type="RefSeq" id="WP_086992540.1">
    <property type="nucleotide sequence ID" value="NZ_FUHU01000043.1"/>
</dbReference>
<dbReference type="InterPro" id="IPR037185">
    <property type="entry name" value="EmrE-like"/>
</dbReference>
<dbReference type="OrthoDB" id="21828at2"/>
<evidence type="ECO:0000256" key="3">
    <source>
        <dbReference type="ARBA" id="ARBA00022475"/>
    </source>
</evidence>
<evidence type="ECO:0000256" key="8">
    <source>
        <dbReference type="SAM" id="Phobius"/>
    </source>
</evidence>
<accession>A0A1R4GCA7</accession>
<keyword evidence="6 8" id="KW-0472">Membrane</keyword>
<dbReference type="GO" id="GO:0005886">
    <property type="term" value="C:plasma membrane"/>
    <property type="evidence" value="ECO:0007669"/>
    <property type="project" value="UniProtKB-SubCell"/>
</dbReference>
<feature type="transmembrane region" description="Helical" evidence="8">
    <location>
        <begin position="82"/>
        <end position="103"/>
    </location>
</feature>
<evidence type="ECO:0000313" key="10">
    <source>
        <dbReference type="Proteomes" id="UP000195787"/>
    </source>
</evidence>
<feature type="transmembrane region" description="Helical" evidence="8">
    <location>
        <begin position="58"/>
        <end position="76"/>
    </location>
</feature>
<evidence type="ECO:0000256" key="4">
    <source>
        <dbReference type="ARBA" id="ARBA00022692"/>
    </source>
</evidence>
<organism evidence="9 10">
    <name type="scientific">Agrococcus casei LMG 22410</name>
    <dbReference type="NCBI Taxonomy" id="1255656"/>
    <lineage>
        <taxon>Bacteria</taxon>
        <taxon>Bacillati</taxon>
        <taxon>Actinomycetota</taxon>
        <taxon>Actinomycetes</taxon>
        <taxon>Micrococcales</taxon>
        <taxon>Microbacteriaceae</taxon>
        <taxon>Agrococcus</taxon>
    </lineage>
</organism>
<keyword evidence="4 7" id="KW-0812">Transmembrane</keyword>